<protein>
    <submittedName>
        <fullName evidence="3">Thioesterase</fullName>
    </submittedName>
</protein>
<dbReference type="CDD" id="cd00586">
    <property type="entry name" value="4HBT"/>
    <property type="match status" value="1"/>
</dbReference>
<comment type="similarity">
    <text evidence="1">Belongs to the 4-hydroxybenzoyl-CoA thioesterase family.</text>
</comment>
<dbReference type="InterPro" id="IPR050563">
    <property type="entry name" value="4-hydroxybenzoyl-CoA_TE"/>
</dbReference>
<evidence type="ECO:0000313" key="3">
    <source>
        <dbReference type="EMBL" id="MRH78863.1"/>
    </source>
</evidence>
<reference evidence="3 4" key="1">
    <citation type="submission" date="2019-11" db="EMBL/GenBank/DDBJ databases">
        <authorList>
            <person name="Zhang X.Y."/>
        </authorList>
    </citation>
    <scope>NUCLEOTIDE SEQUENCE [LARGE SCALE GENOMIC DNA]</scope>
    <source>
        <strain evidence="3 4">C176</strain>
    </source>
</reference>
<comment type="caution">
    <text evidence="3">The sequence shown here is derived from an EMBL/GenBank/DDBJ whole genome shotgun (WGS) entry which is preliminary data.</text>
</comment>
<dbReference type="RefSeq" id="WP_153719884.1">
    <property type="nucleotide sequence ID" value="NZ_WJPP01000004.1"/>
</dbReference>
<dbReference type="PANTHER" id="PTHR31793">
    <property type="entry name" value="4-HYDROXYBENZOYL-COA THIOESTERASE FAMILY MEMBER"/>
    <property type="match status" value="1"/>
</dbReference>
<dbReference type="PANTHER" id="PTHR31793:SF27">
    <property type="entry name" value="NOVEL THIOESTERASE SUPERFAMILY DOMAIN AND SAPOSIN A-TYPE DOMAIN CONTAINING PROTEIN (0610012H03RIK)"/>
    <property type="match status" value="1"/>
</dbReference>
<evidence type="ECO:0000256" key="2">
    <source>
        <dbReference type="ARBA" id="ARBA00022801"/>
    </source>
</evidence>
<dbReference type="InterPro" id="IPR029069">
    <property type="entry name" value="HotDog_dom_sf"/>
</dbReference>
<dbReference type="Proteomes" id="UP000433788">
    <property type="component" value="Unassembled WGS sequence"/>
</dbReference>
<proteinExistence type="inferred from homology"/>
<keyword evidence="4" id="KW-1185">Reference proteome</keyword>
<dbReference type="Pfam" id="PF13279">
    <property type="entry name" value="4HBT_2"/>
    <property type="match status" value="1"/>
</dbReference>
<dbReference type="SUPFAM" id="SSF54637">
    <property type="entry name" value="Thioesterase/thiol ester dehydrase-isomerase"/>
    <property type="match status" value="1"/>
</dbReference>
<dbReference type="EMBL" id="WJPP01000004">
    <property type="protein sequence ID" value="MRH78863.1"/>
    <property type="molecule type" value="Genomic_DNA"/>
</dbReference>
<evidence type="ECO:0000313" key="4">
    <source>
        <dbReference type="Proteomes" id="UP000433788"/>
    </source>
</evidence>
<accession>A0A6N7QU13</accession>
<name>A0A6N7QU13_9GAMM</name>
<gene>
    <name evidence="3" type="ORF">GH984_09095</name>
</gene>
<dbReference type="AlphaFoldDB" id="A0A6N7QU13"/>
<dbReference type="GO" id="GO:0047617">
    <property type="term" value="F:fatty acyl-CoA hydrolase activity"/>
    <property type="evidence" value="ECO:0007669"/>
    <property type="project" value="TreeGrafter"/>
</dbReference>
<keyword evidence="2" id="KW-0378">Hydrolase</keyword>
<dbReference type="Gene3D" id="3.10.129.10">
    <property type="entry name" value="Hotdog Thioesterase"/>
    <property type="match status" value="1"/>
</dbReference>
<sequence length="149" mass="16838">MRRIRLSLPEALPFTFSLNVRTTDLNYGGHLAHQQVLVYCQEARVAFLQSLGYSEIDLEGVGLILADAAVQYRAEAFAGDQIEVALGISAIHRKGFDCVYRLMRMHDQVEIALVKTGLVCFDYNSRSPQAIPDAAKEQFRRYVIKLPYD</sequence>
<organism evidence="3 4">
    <name type="scientific">Spiribacter salilacus</name>
    <dbReference type="NCBI Taxonomy" id="2664894"/>
    <lineage>
        <taxon>Bacteria</taxon>
        <taxon>Pseudomonadati</taxon>
        <taxon>Pseudomonadota</taxon>
        <taxon>Gammaproteobacteria</taxon>
        <taxon>Chromatiales</taxon>
        <taxon>Ectothiorhodospiraceae</taxon>
        <taxon>Spiribacter</taxon>
    </lineage>
</organism>
<evidence type="ECO:0000256" key="1">
    <source>
        <dbReference type="ARBA" id="ARBA00005953"/>
    </source>
</evidence>